<gene>
    <name evidence="3" type="ORF">C7B77_11880</name>
</gene>
<dbReference type="Pfam" id="PF02342">
    <property type="entry name" value="TerD"/>
    <property type="match status" value="1"/>
</dbReference>
<dbReference type="PANTHER" id="PTHR32097:SF4">
    <property type="entry name" value="GENERAL STRESS PROTEIN 16U"/>
    <property type="match status" value="1"/>
</dbReference>
<protein>
    <submittedName>
        <fullName evidence="3">Chemical-damaging agent resistance protein C</fullName>
    </submittedName>
</protein>
<organism evidence="3 4">
    <name type="scientific">Chamaesiphon polymorphus CCALA 037</name>
    <dbReference type="NCBI Taxonomy" id="2107692"/>
    <lineage>
        <taxon>Bacteria</taxon>
        <taxon>Bacillati</taxon>
        <taxon>Cyanobacteriota</taxon>
        <taxon>Cyanophyceae</taxon>
        <taxon>Gomontiellales</taxon>
        <taxon>Chamaesiphonaceae</taxon>
        <taxon>Chamaesiphon</taxon>
    </lineage>
</organism>
<evidence type="ECO:0000259" key="2">
    <source>
        <dbReference type="Pfam" id="PF02342"/>
    </source>
</evidence>
<dbReference type="PANTHER" id="PTHR32097">
    <property type="entry name" value="CAMP-BINDING PROTEIN 1-RELATED"/>
    <property type="match status" value="1"/>
</dbReference>
<comment type="similarity">
    <text evidence="1">Belongs to the CAPAB/TerDEXZ family.</text>
</comment>
<dbReference type="Proteomes" id="UP000238937">
    <property type="component" value="Unassembled WGS sequence"/>
</dbReference>
<feature type="domain" description="TerD" evidence="2">
    <location>
        <begin position="1"/>
        <end position="190"/>
    </location>
</feature>
<dbReference type="EMBL" id="PVWO01000126">
    <property type="protein sequence ID" value="PSB56432.1"/>
    <property type="molecule type" value="Genomic_DNA"/>
</dbReference>
<dbReference type="InterPro" id="IPR051324">
    <property type="entry name" value="Stress/Tellurium_Resist"/>
</dbReference>
<name>A0A2T1GFU0_9CYAN</name>
<dbReference type="FunFam" id="2.60.60.30:FF:000001">
    <property type="entry name" value="Tellurium resistance protein TerD"/>
    <property type="match status" value="1"/>
</dbReference>
<dbReference type="Gene3D" id="2.60.60.30">
    <property type="entry name" value="sav2460 like domains"/>
    <property type="match status" value="1"/>
</dbReference>
<dbReference type="AlphaFoldDB" id="A0A2T1GFU0"/>
<accession>A0A2T1GFU0</accession>
<keyword evidence="4" id="KW-1185">Reference proteome</keyword>
<evidence type="ECO:0000313" key="4">
    <source>
        <dbReference type="Proteomes" id="UP000238937"/>
    </source>
</evidence>
<dbReference type="CDD" id="cd06974">
    <property type="entry name" value="TerD_like"/>
    <property type="match status" value="1"/>
</dbReference>
<proteinExistence type="inferred from homology"/>
<dbReference type="OrthoDB" id="4123258at2"/>
<reference evidence="3 4" key="1">
    <citation type="submission" date="2018-03" db="EMBL/GenBank/DDBJ databases">
        <title>The ancient ancestry and fast evolution of plastids.</title>
        <authorList>
            <person name="Moore K.R."/>
            <person name="Magnabosco C."/>
            <person name="Momper L."/>
            <person name="Gold D.A."/>
            <person name="Bosak T."/>
            <person name="Fournier G.P."/>
        </authorList>
    </citation>
    <scope>NUCLEOTIDE SEQUENCE [LARGE SCALE GENOMIC DNA]</scope>
    <source>
        <strain evidence="3 4">CCALA 037</strain>
    </source>
</reference>
<evidence type="ECO:0000256" key="1">
    <source>
        <dbReference type="ARBA" id="ARBA00008775"/>
    </source>
</evidence>
<evidence type="ECO:0000313" key="3">
    <source>
        <dbReference type="EMBL" id="PSB56432.1"/>
    </source>
</evidence>
<dbReference type="RefSeq" id="WP_106304591.1">
    <property type="nucleotide sequence ID" value="NZ_PVWO01000126.1"/>
</dbReference>
<comment type="caution">
    <text evidence="3">The sequence shown here is derived from an EMBL/GenBank/DDBJ whole genome shotgun (WGS) entry which is preliminary data.</text>
</comment>
<dbReference type="InterPro" id="IPR003325">
    <property type="entry name" value="TerD"/>
</dbReference>
<sequence length="192" mass="21195">MAVSLAKGQRVSLEKIAPGLTEIFVGLGWDVKAVDTGVDFDLDASVFLLGSNEKLISDKHFIFYNNLTSPDAAKSVEHTGDNLTGAGEGDDEMVKVNFKQVPAEVDKIVVAVTIHEAQERKQNFGQVQNAFVRIVDLQTEQEVVRYDLVEDYSTETALIMAELYRKDGEWRLNAVGAGYQGGLQALLDRYQP</sequence>